<keyword evidence="4" id="KW-1185">Reference proteome</keyword>
<evidence type="ECO:0000256" key="2">
    <source>
        <dbReference type="SAM" id="Phobius"/>
    </source>
</evidence>
<sequence length="805" mass="81615">MDTNSERLDEIIGRLASLERKVDWVAARVAPDETGARRRPAPAPSQPRPAPMQHTPPQPPPARSVPEASPARPRTPALATYPPVGPVAKKPAALSQNGPTAPAPHVGGMSVTGAGPLATRPPQPQQERRREGNIGRYVLSGAAAFLIVSAAVSLIALVWDRIPDAVKVGALGVIAVAMVASGTILVNRRERQRVTAATLTGTGGALGFVAVIGAALIAGLPGVAAFVLMVAWAFVLLLVSCATGQFFTAIISMLGAMVTVGFATSQVAAHPEQAALTWMLIDCYVVALAVVAAAAPRFTPGMRLAPWLPSTSMVVTATVLLTGPARLLLAQPLPGIVLLTVPGAVLLVQTHHSTRLLARAGAGSVIGYEWAAAGIVQALAVLLLGYAEGVTASARNGIALVFLALACVSTAGLLPRTKAQEWMRAVAPVNLGTVTGIAATVFAVSLDLLPTAVAATALAAVPVVRLGHSAPVILLPATGAAALVAGLSPARSTLMLTVLAVLIAVAPTAPLEALLAPPPPQSGESADRPTWLAGAAWALAADLVLILPWLLDRLLGGAGGGEAGRMPAPLLAGAAALGLAGLGLFTSKCSPRILLSGQRAGRLEGAADLRTPLRPAPPTLAWLGDALLTMLGATVLMRADSLGSPLLEAPLVAVALALVIVGGRMLLPWLRRTGVTLAIAASQSLALWWAVMILTGAAAASLLVTGVVLATGTVCIAVGFRLRAATLRHYGLTLVLLVVLKLAVVDLAGQNSLTRILALVVAGVVCFGLSLAYNHFAQEQAGQAAQTGPGASPVSSPLAAGPGCP</sequence>
<reference evidence="4" key="1">
    <citation type="submission" date="2016-10" db="EMBL/GenBank/DDBJ databases">
        <authorList>
            <person name="Varghese N."/>
            <person name="Submissions S."/>
        </authorList>
    </citation>
    <scope>NUCLEOTIDE SEQUENCE [LARGE SCALE GENOMIC DNA]</scope>
    <source>
        <strain evidence="4">DSM 27982</strain>
    </source>
</reference>
<gene>
    <name evidence="3" type="ORF">SAMN05216355_1099</name>
</gene>
<feature type="transmembrane region" description="Helical" evidence="2">
    <location>
        <begin position="137"/>
        <end position="159"/>
    </location>
</feature>
<feature type="transmembrane region" description="Helical" evidence="2">
    <location>
        <begin position="165"/>
        <end position="187"/>
    </location>
</feature>
<feature type="transmembrane region" description="Helical" evidence="2">
    <location>
        <begin position="223"/>
        <end position="239"/>
    </location>
</feature>
<protein>
    <submittedName>
        <fullName evidence="3">Uncharacterized membrane protein</fullName>
    </submittedName>
</protein>
<organism evidence="3 4">
    <name type="scientific">Actinomyces ruminicola</name>
    <dbReference type="NCBI Taxonomy" id="332524"/>
    <lineage>
        <taxon>Bacteria</taxon>
        <taxon>Bacillati</taxon>
        <taxon>Actinomycetota</taxon>
        <taxon>Actinomycetes</taxon>
        <taxon>Actinomycetales</taxon>
        <taxon>Actinomycetaceae</taxon>
        <taxon>Actinomyces</taxon>
    </lineage>
</organism>
<feature type="transmembrane region" description="Helical" evidence="2">
    <location>
        <begin position="393"/>
        <end position="414"/>
    </location>
</feature>
<dbReference type="PANTHER" id="PTHR48125">
    <property type="entry name" value="LP07818P1"/>
    <property type="match status" value="1"/>
</dbReference>
<keyword evidence="2" id="KW-1133">Transmembrane helix</keyword>
<feature type="transmembrane region" description="Helical" evidence="2">
    <location>
        <begin position="275"/>
        <end position="295"/>
    </location>
</feature>
<feature type="transmembrane region" description="Helical" evidence="2">
    <location>
        <begin position="194"/>
        <end position="217"/>
    </location>
</feature>
<feature type="transmembrane region" description="Helical" evidence="2">
    <location>
        <begin position="426"/>
        <end position="446"/>
    </location>
</feature>
<evidence type="ECO:0000256" key="1">
    <source>
        <dbReference type="SAM" id="MobiDB-lite"/>
    </source>
</evidence>
<dbReference type="AlphaFoldDB" id="A0A1H0D440"/>
<feature type="transmembrane region" description="Helical" evidence="2">
    <location>
        <begin position="329"/>
        <end position="348"/>
    </location>
</feature>
<dbReference type="PANTHER" id="PTHR48125:SF12">
    <property type="entry name" value="AT HOOK TRANSCRIPTION FACTOR FAMILY-RELATED"/>
    <property type="match status" value="1"/>
</dbReference>
<evidence type="ECO:0000313" key="4">
    <source>
        <dbReference type="Proteomes" id="UP000198541"/>
    </source>
</evidence>
<accession>A0A1H0D440</accession>
<feature type="compositionally biased region" description="Pro residues" evidence="1">
    <location>
        <begin position="41"/>
        <end position="63"/>
    </location>
</feature>
<feature type="transmembrane region" description="Helical" evidence="2">
    <location>
        <begin position="494"/>
        <end position="511"/>
    </location>
</feature>
<keyword evidence="2" id="KW-0812">Transmembrane</keyword>
<feature type="transmembrane region" description="Helical" evidence="2">
    <location>
        <begin position="304"/>
        <end position="323"/>
    </location>
</feature>
<dbReference type="STRING" id="332524.SAMN04487766_10483"/>
<feature type="region of interest" description="Disordered" evidence="1">
    <location>
        <begin position="25"/>
        <end position="130"/>
    </location>
</feature>
<feature type="transmembrane region" description="Helical" evidence="2">
    <location>
        <begin position="466"/>
        <end position="487"/>
    </location>
</feature>
<feature type="transmembrane region" description="Helical" evidence="2">
    <location>
        <begin position="687"/>
        <end position="718"/>
    </location>
</feature>
<feature type="transmembrane region" description="Helical" evidence="2">
    <location>
        <begin position="563"/>
        <end position="585"/>
    </location>
</feature>
<feature type="transmembrane region" description="Helical" evidence="2">
    <location>
        <begin position="368"/>
        <end position="387"/>
    </location>
</feature>
<feature type="transmembrane region" description="Helical" evidence="2">
    <location>
        <begin position="755"/>
        <end position="773"/>
    </location>
</feature>
<keyword evidence="2" id="KW-0472">Membrane</keyword>
<proteinExistence type="predicted"/>
<feature type="transmembrane region" description="Helical" evidence="2">
    <location>
        <begin position="531"/>
        <end position="551"/>
    </location>
</feature>
<feature type="transmembrane region" description="Helical" evidence="2">
    <location>
        <begin position="730"/>
        <end position="749"/>
    </location>
</feature>
<evidence type="ECO:0000313" key="3">
    <source>
        <dbReference type="EMBL" id="SDN64903.1"/>
    </source>
</evidence>
<feature type="transmembrane region" description="Helical" evidence="2">
    <location>
        <begin position="246"/>
        <end position="269"/>
    </location>
</feature>
<name>A0A1H0D440_9ACTO</name>
<feature type="transmembrane region" description="Helical" evidence="2">
    <location>
        <begin position="649"/>
        <end position="667"/>
    </location>
</feature>
<dbReference type="EMBL" id="FNIM01000009">
    <property type="protein sequence ID" value="SDN64903.1"/>
    <property type="molecule type" value="Genomic_DNA"/>
</dbReference>
<dbReference type="Proteomes" id="UP000198541">
    <property type="component" value="Unassembled WGS sequence"/>
</dbReference>